<dbReference type="AlphaFoldDB" id="B3M6K7"/>
<evidence type="ECO:0000256" key="8">
    <source>
        <dbReference type="ARBA" id="ARBA00022763"/>
    </source>
</evidence>
<dbReference type="FunCoup" id="B3M6K7">
    <property type="interactions" value="1192"/>
</dbReference>
<keyword evidence="16 19" id="KW-0539">Nucleus</keyword>
<dbReference type="EMBL" id="CH902618">
    <property type="protein sequence ID" value="EDV38657.1"/>
    <property type="molecule type" value="Genomic_DNA"/>
</dbReference>
<evidence type="ECO:0000256" key="13">
    <source>
        <dbReference type="ARBA" id="ARBA00023014"/>
    </source>
</evidence>
<evidence type="ECO:0000256" key="15">
    <source>
        <dbReference type="ARBA" id="ARBA00023204"/>
    </source>
</evidence>
<keyword evidence="8 19" id="KW-0227">DNA damage</keyword>
<keyword evidence="10 19" id="KW-0347">Helicase</keyword>
<dbReference type="STRING" id="7217.B3M6K7"/>
<keyword evidence="12 19" id="KW-0408">Iron</keyword>
<feature type="domain" description="DNA replication factor Dna2 N-terminal" evidence="20">
    <location>
        <begin position="95"/>
        <end position="295"/>
    </location>
</feature>
<evidence type="ECO:0000256" key="2">
    <source>
        <dbReference type="ARBA" id="ARBA00007913"/>
    </source>
</evidence>
<dbReference type="CDD" id="cd18041">
    <property type="entry name" value="DEXXQc_DNA2"/>
    <property type="match status" value="1"/>
</dbReference>
<dbReference type="GO" id="GO:0017108">
    <property type="term" value="F:5'-flap endonuclease activity"/>
    <property type="evidence" value="ECO:0007669"/>
    <property type="project" value="UniProtKB-UniRule"/>
</dbReference>
<proteinExistence type="inferred from homology"/>
<comment type="function">
    <text evidence="19">Key enzyme involved in DNA replication and DNA repair. Involved in Okazaki fragments processing by cleaving long flaps that escape FEN1: flaps that are longer than 27 nucleotides are coated by replication protein A complex (RPA), leading to recruit DNA2 which cleaves the flap until it is too short to bind RPA and becomes a substrate for FEN1. Also involved in 5'-end resection of DNA during double-strand break (DSB) repair by mediating the cleavage of 5'-ssDNA.</text>
</comment>
<dbReference type="GO" id="GO:0033567">
    <property type="term" value="P:DNA replication, Okazaki fragment processing"/>
    <property type="evidence" value="ECO:0007669"/>
    <property type="project" value="UniProtKB-UniRule"/>
</dbReference>
<feature type="domain" description="DNA2/NAM7 helicase-like C-terminal" evidence="22">
    <location>
        <begin position="813"/>
        <end position="1049"/>
    </location>
</feature>
<keyword evidence="14 19" id="KW-0238">DNA-binding</keyword>
<name>B3M6K7_DROAN</name>
<dbReference type="GO" id="GO:0005694">
    <property type="term" value="C:chromosome"/>
    <property type="evidence" value="ECO:0007669"/>
    <property type="project" value="UniProtKB-SubCell"/>
</dbReference>
<keyword evidence="17 19" id="KW-0511">Multifunctional enzyme</keyword>
<reference evidence="23 24" key="1">
    <citation type="journal article" date="2007" name="Nature">
        <title>Evolution of genes and genomes on the Drosophila phylogeny.</title>
        <authorList>
            <consortium name="Drosophila 12 Genomes Consortium"/>
            <person name="Clark A.G."/>
            <person name="Eisen M.B."/>
            <person name="Smith D.R."/>
            <person name="Bergman C.M."/>
            <person name="Oliver B."/>
            <person name="Markow T.A."/>
            <person name="Kaufman T.C."/>
            <person name="Kellis M."/>
            <person name="Gelbart W."/>
            <person name="Iyer V.N."/>
            <person name="Pollard D.A."/>
            <person name="Sackton T.B."/>
            <person name="Larracuente A.M."/>
            <person name="Singh N.D."/>
            <person name="Abad J.P."/>
            <person name="Abt D.N."/>
            <person name="Adryan B."/>
            <person name="Aguade M."/>
            <person name="Akashi H."/>
            <person name="Anderson W.W."/>
            <person name="Aquadro C.F."/>
            <person name="Ardell D.H."/>
            <person name="Arguello R."/>
            <person name="Artieri C.G."/>
            <person name="Barbash D.A."/>
            <person name="Barker D."/>
            <person name="Barsanti P."/>
            <person name="Batterham P."/>
            <person name="Batzoglou S."/>
            <person name="Begun D."/>
            <person name="Bhutkar A."/>
            <person name="Blanco E."/>
            <person name="Bosak S.A."/>
            <person name="Bradley R.K."/>
            <person name="Brand A.D."/>
            <person name="Brent M.R."/>
            <person name="Brooks A.N."/>
            <person name="Brown R.H."/>
            <person name="Butlin R.K."/>
            <person name="Caggese C."/>
            <person name="Calvi B.R."/>
            <person name="Bernardo de Carvalho A."/>
            <person name="Caspi A."/>
            <person name="Castrezana S."/>
            <person name="Celniker S.E."/>
            <person name="Chang J.L."/>
            <person name="Chapple C."/>
            <person name="Chatterji S."/>
            <person name="Chinwalla A."/>
            <person name="Civetta A."/>
            <person name="Clifton S.W."/>
            <person name="Comeron J.M."/>
            <person name="Costello J.C."/>
            <person name="Coyne J.A."/>
            <person name="Daub J."/>
            <person name="David R.G."/>
            <person name="Delcher A.L."/>
            <person name="Delehaunty K."/>
            <person name="Do C.B."/>
            <person name="Ebling H."/>
            <person name="Edwards K."/>
            <person name="Eickbush T."/>
            <person name="Evans J.D."/>
            <person name="Filipski A."/>
            <person name="Findeiss S."/>
            <person name="Freyhult E."/>
            <person name="Fulton L."/>
            <person name="Fulton R."/>
            <person name="Garcia A.C."/>
            <person name="Gardiner A."/>
            <person name="Garfield D.A."/>
            <person name="Garvin B.E."/>
            <person name="Gibson G."/>
            <person name="Gilbert D."/>
            <person name="Gnerre S."/>
            <person name="Godfrey J."/>
            <person name="Good R."/>
            <person name="Gotea V."/>
            <person name="Gravely B."/>
            <person name="Greenberg A.J."/>
            <person name="Griffiths-Jones S."/>
            <person name="Gross S."/>
            <person name="Guigo R."/>
            <person name="Gustafson E.A."/>
            <person name="Haerty W."/>
            <person name="Hahn M.W."/>
            <person name="Halligan D.L."/>
            <person name="Halpern A.L."/>
            <person name="Halter G.M."/>
            <person name="Han M.V."/>
            <person name="Heger A."/>
            <person name="Hillier L."/>
            <person name="Hinrichs A.S."/>
            <person name="Holmes I."/>
            <person name="Hoskins R.A."/>
            <person name="Hubisz M.J."/>
            <person name="Hultmark D."/>
            <person name="Huntley M.A."/>
            <person name="Jaffe D.B."/>
            <person name="Jagadeeshan S."/>
            <person name="Jeck W.R."/>
            <person name="Johnson J."/>
            <person name="Jones C.D."/>
            <person name="Jordan W.C."/>
            <person name="Karpen G.H."/>
            <person name="Kataoka E."/>
            <person name="Keightley P.D."/>
            <person name="Kheradpour P."/>
            <person name="Kirkness E.F."/>
            <person name="Koerich L.B."/>
            <person name="Kristiansen K."/>
            <person name="Kudrna D."/>
            <person name="Kulathinal R.J."/>
            <person name="Kumar S."/>
            <person name="Kwok R."/>
            <person name="Lander E."/>
            <person name="Langley C.H."/>
            <person name="Lapoint R."/>
            <person name="Lazzaro B.P."/>
            <person name="Lee S.J."/>
            <person name="Levesque L."/>
            <person name="Li R."/>
            <person name="Lin C.F."/>
            <person name="Lin M.F."/>
            <person name="Lindblad-Toh K."/>
            <person name="Llopart A."/>
            <person name="Long M."/>
            <person name="Low L."/>
            <person name="Lozovsky E."/>
            <person name="Lu J."/>
            <person name="Luo M."/>
            <person name="Machado C.A."/>
            <person name="Makalowski W."/>
            <person name="Marzo M."/>
            <person name="Matsuda M."/>
            <person name="Matzkin L."/>
            <person name="McAllister B."/>
            <person name="McBride C.S."/>
            <person name="McKernan B."/>
            <person name="McKernan K."/>
            <person name="Mendez-Lago M."/>
            <person name="Minx P."/>
            <person name="Mollenhauer M.U."/>
            <person name="Montooth K."/>
            <person name="Mount S.M."/>
            <person name="Mu X."/>
            <person name="Myers E."/>
            <person name="Negre B."/>
            <person name="Newfeld S."/>
            <person name="Nielsen R."/>
            <person name="Noor M.A."/>
            <person name="O'Grady P."/>
            <person name="Pachter L."/>
            <person name="Papaceit M."/>
            <person name="Parisi M.J."/>
            <person name="Parisi M."/>
            <person name="Parts L."/>
            <person name="Pedersen J.S."/>
            <person name="Pesole G."/>
            <person name="Phillippy A.M."/>
            <person name="Ponting C.P."/>
            <person name="Pop M."/>
            <person name="Porcelli D."/>
            <person name="Powell J.R."/>
            <person name="Prohaska S."/>
            <person name="Pruitt K."/>
            <person name="Puig M."/>
            <person name="Quesneville H."/>
            <person name="Ram K.R."/>
            <person name="Rand D."/>
            <person name="Rasmussen M.D."/>
            <person name="Reed L.K."/>
            <person name="Reenan R."/>
            <person name="Reily A."/>
            <person name="Remington K.A."/>
            <person name="Rieger T.T."/>
            <person name="Ritchie M.G."/>
            <person name="Robin C."/>
            <person name="Rogers Y.H."/>
            <person name="Rohde C."/>
            <person name="Rozas J."/>
            <person name="Rubenfield M.J."/>
            <person name="Ruiz A."/>
            <person name="Russo S."/>
            <person name="Salzberg S.L."/>
            <person name="Sanchez-Gracia A."/>
            <person name="Saranga D.J."/>
            <person name="Sato H."/>
            <person name="Schaeffer S.W."/>
            <person name="Schatz M.C."/>
            <person name="Schlenke T."/>
            <person name="Schwartz R."/>
            <person name="Segarra C."/>
            <person name="Singh R.S."/>
            <person name="Sirot L."/>
            <person name="Sirota M."/>
            <person name="Sisneros N.B."/>
            <person name="Smith C.D."/>
            <person name="Smith T.F."/>
            <person name="Spieth J."/>
            <person name="Stage D.E."/>
            <person name="Stark A."/>
            <person name="Stephan W."/>
            <person name="Strausberg R.L."/>
            <person name="Strempel S."/>
            <person name="Sturgill D."/>
            <person name="Sutton G."/>
            <person name="Sutton G.G."/>
            <person name="Tao W."/>
            <person name="Teichmann S."/>
            <person name="Tobari Y.N."/>
            <person name="Tomimura Y."/>
            <person name="Tsolas J.M."/>
            <person name="Valente V.L."/>
            <person name="Venter E."/>
            <person name="Venter J.C."/>
            <person name="Vicario S."/>
            <person name="Vieira F.G."/>
            <person name="Vilella A.J."/>
            <person name="Villasante A."/>
            <person name="Walenz B."/>
            <person name="Wang J."/>
            <person name="Wasserman M."/>
            <person name="Watts T."/>
            <person name="Wilson D."/>
            <person name="Wilson R.K."/>
            <person name="Wing R.A."/>
            <person name="Wolfner M.F."/>
            <person name="Wong A."/>
            <person name="Wong G.K."/>
            <person name="Wu C.I."/>
            <person name="Wu G."/>
            <person name="Yamamoto D."/>
            <person name="Yang H.P."/>
            <person name="Yang S.P."/>
            <person name="Yorke J.A."/>
            <person name="Yoshida K."/>
            <person name="Zdobnov E."/>
            <person name="Zhang P."/>
            <person name="Zhang Y."/>
            <person name="Zimin A.V."/>
            <person name="Baldwin J."/>
            <person name="Abdouelleil A."/>
            <person name="Abdulkadir J."/>
            <person name="Abebe A."/>
            <person name="Abera B."/>
            <person name="Abreu J."/>
            <person name="Acer S.C."/>
            <person name="Aftuck L."/>
            <person name="Alexander A."/>
            <person name="An P."/>
            <person name="Anderson E."/>
            <person name="Anderson S."/>
            <person name="Arachi H."/>
            <person name="Azer M."/>
            <person name="Bachantsang P."/>
            <person name="Barry A."/>
            <person name="Bayul T."/>
            <person name="Berlin A."/>
            <person name="Bessette D."/>
            <person name="Bloom T."/>
            <person name="Blye J."/>
            <person name="Boguslavskiy L."/>
            <person name="Bonnet C."/>
            <person name="Boukhgalter B."/>
            <person name="Bourzgui I."/>
            <person name="Brown A."/>
            <person name="Cahill P."/>
            <person name="Channer S."/>
            <person name="Cheshatsang Y."/>
            <person name="Chuda L."/>
            <person name="Citroen M."/>
            <person name="Collymore A."/>
            <person name="Cooke P."/>
            <person name="Costello M."/>
            <person name="D'Aco K."/>
            <person name="Daza R."/>
            <person name="De Haan G."/>
            <person name="DeGray S."/>
            <person name="DeMaso C."/>
            <person name="Dhargay N."/>
            <person name="Dooley K."/>
            <person name="Dooley E."/>
            <person name="Doricent M."/>
            <person name="Dorje P."/>
            <person name="Dorjee K."/>
            <person name="Dupes A."/>
            <person name="Elong R."/>
            <person name="Falk J."/>
            <person name="Farina A."/>
            <person name="Faro S."/>
            <person name="Ferguson D."/>
            <person name="Fisher S."/>
            <person name="Foley C.D."/>
            <person name="Franke A."/>
            <person name="Friedrich D."/>
            <person name="Gadbois L."/>
            <person name="Gearin G."/>
            <person name="Gearin C.R."/>
            <person name="Giannoukos G."/>
            <person name="Goode T."/>
            <person name="Graham J."/>
            <person name="Grandbois E."/>
            <person name="Grewal S."/>
            <person name="Gyaltsen K."/>
            <person name="Hafez N."/>
            <person name="Hagos B."/>
            <person name="Hall J."/>
            <person name="Henson C."/>
            <person name="Hollinger A."/>
            <person name="Honan T."/>
            <person name="Huard M.D."/>
            <person name="Hughes L."/>
            <person name="Hurhula B."/>
            <person name="Husby M.E."/>
            <person name="Kamat A."/>
            <person name="Kanga B."/>
            <person name="Kashin S."/>
            <person name="Khazanovich D."/>
            <person name="Kisner P."/>
            <person name="Lance K."/>
            <person name="Lara M."/>
            <person name="Lee W."/>
            <person name="Lennon N."/>
            <person name="Letendre F."/>
            <person name="LeVine R."/>
            <person name="Lipovsky A."/>
            <person name="Liu X."/>
            <person name="Liu J."/>
            <person name="Liu S."/>
            <person name="Lokyitsang T."/>
            <person name="Lokyitsang Y."/>
            <person name="Lubonja R."/>
            <person name="Lui A."/>
            <person name="MacDonald P."/>
            <person name="Magnisalis V."/>
            <person name="Maru K."/>
            <person name="Matthews C."/>
            <person name="McCusker W."/>
            <person name="McDonough S."/>
            <person name="Mehta T."/>
            <person name="Meldrim J."/>
            <person name="Meneus L."/>
            <person name="Mihai O."/>
            <person name="Mihalev A."/>
            <person name="Mihova T."/>
            <person name="Mittelman R."/>
            <person name="Mlenga V."/>
            <person name="Montmayeur A."/>
            <person name="Mulrain L."/>
            <person name="Navidi A."/>
            <person name="Naylor J."/>
            <person name="Negash T."/>
            <person name="Nguyen T."/>
            <person name="Nguyen N."/>
            <person name="Nicol R."/>
            <person name="Norbu C."/>
            <person name="Norbu N."/>
            <person name="Novod N."/>
            <person name="O'Neill B."/>
            <person name="Osman S."/>
            <person name="Markiewicz E."/>
            <person name="Oyono O.L."/>
            <person name="Patti C."/>
            <person name="Phunkhang P."/>
            <person name="Pierre F."/>
            <person name="Priest M."/>
            <person name="Raghuraman S."/>
            <person name="Rege F."/>
            <person name="Reyes R."/>
            <person name="Rise C."/>
            <person name="Rogov P."/>
            <person name="Ross K."/>
            <person name="Ryan E."/>
            <person name="Settipalli S."/>
            <person name="Shea T."/>
            <person name="Sherpa N."/>
            <person name="Shi L."/>
            <person name="Shih D."/>
            <person name="Sparrow T."/>
            <person name="Spaulding J."/>
            <person name="Stalker J."/>
            <person name="Stange-Thomann N."/>
            <person name="Stavropoulos S."/>
            <person name="Stone C."/>
            <person name="Strader C."/>
            <person name="Tesfaye S."/>
            <person name="Thomson T."/>
            <person name="Thoulutsang Y."/>
            <person name="Thoulutsang D."/>
            <person name="Topham K."/>
            <person name="Topping I."/>
            <person name="Tsamla T."/>
            <person name="Vassiliev H."/>
            <person name="Vo A."/>
            <person name="Wangchuk T."/>
            <person name="Wangdi T."/>
            <person name="Weiand M."/>
            <person name="Wilkinson J."/>
            <person name="Wilson A."/>
            <person name="Yadav S."/>
            <person name="Young G."/>
            <person name="Yu Q."/>
            <person name="Zembek L."/>
            <person name="Zhong D."/>
            <person name="Zimmer A."/>
            <person name="Zwirko Z."/>
            <person name="Jaffe D.B."/>
            <person name="Alvarez P."/>
            <person name="Brockman W."/>
            <person name="Butler J."/>
            <person name="Chin C."/>
            <person name="Gnerre S."/>
            <person name="Grabherr M."/>
            <person name="Kleber M."/>
            <person name="Mauceli E."/>
            <person name="MacCallum I."/>
        </authorList>
    </citation>
    <scope>NUCLEOTIDE SEQUENCE [LARGE SCALE GENOMIC DNA]</scope>
    <source>
        <strain evidence="24">Tucson 14024-0371.13</strain>
    </source>
</reference>
<evidence type="ECO:0000256" key="19">
    <source>
        <dbReference type="RuleBase" id="RU367041"/>
    </source>
</evidence>
<dbReference type="PANTHER" id="PTHR10887:SF433">
    <property type="entry name" value="DNA REPLICATION ATP-DEPENDENT HELICASE_NUCLEASE DNA2"/>
    <property type="match status" value="1"/>
</dbReference>
<dbReference type="EC" id="3.1.-.-" evidence="19"/>
<dbReference type="CDD" id="cd18808">
    <property type="entry name" value="SF1_C_Upf1"/>
    <property type="match status" value="1"/>
</dbReference>
<evidence type="ECO:0000259" key="22">
    <source>
        <dbReference type="Pfam" id="PF13087"/>
    </source>
</evidence>
<comment type="cofactor">
    <cofactor evidence="1">
        <name>[4Fe-4S] cluster</name>
        <dbReference type="ChEBI" id="CHEBI:49883"/>
    </cofactor>
</comment>
<dbReference type="GO" id="GO:0071932">
    <property type="term" value="P:replication fork reversal"/>
    <property type="evidence" value="ECO:0007669"/>
    <property type="project" value="TreeGrafter"/>
</dbReference>
<dbReference type="OrthoDB" id="306218at2759"/>
<dbReference type="InterPro" id="IPR045055">
    <property type="entry name" value="DNA2/NAM7-like"/>
</dbReference>
<gene>
    <name evidence="23" type="primary">Dana\GF24887</name>
    <name evidence="23" type="synonym">dana_GLEANR_9574</name>
    <name evidence="23" type="ORF">GF24887</name>
</gene>
<dbReference type="eggNOG" id="KOG1805">
    <property type="taxonomic scope" value="Eukaryota"/>
</dbReference>
<keyword evidence="5 19" id="KW-0540">Nuclease</keyword>
<dbReference type="InterPro" id="IPR027417">
    <property type="entry name" value="P-loop_NTPase"/>
</dbReference>
<dbReference type="HOGENOM" id="CLU_001666_2_0_1"/>
<keyword evidence="24" id="KW-1185">Reference proteome</keyword>
<dbReference type="EC" id="3.6.4.12" evidence="19"/>
<evidence type="ECO:0000256" key="7">
    <source>
        <dbReference type="ARBA" id="ARBA00022741"/>
    </source>
</evidence>
<comment type="catalytic activity">
    <reaction evidence="18 19">
        <text>ATP + H2O = ADP + phosphate + H(+)</text>
        <dbReference type="Rhea" id="RHEA:13065"/>
        <dbReference type="ChEBI" id="CHEBI:15377"/>
        <dbReference type="ChEBI" id="CHEBI:15378"/>
        <dbReference type="ChEBI" id="CHEBI:30616"/>
        <dbReference type="ChEBI" id="CHEBI:43474"/>
        <dbReference type="ChEBI" id="CHEBI:456216"/>
        <dbReference type="EC" id="3.6.4.12"/>
    </reaction>
</comment>
<dbReference type="InterPro" id="IPR026851">
    <property type="entry name" value="Dna2/JHS1_DEXXQ-box"/>
</dbReference>
<dbReference type="InterPro" id="IPR047187">
    <property type="entry name" value="SF1_C_Upf1"/>
</dbReference>
<dbReference type="InterPro" id="IPR041677">
    <property type="entry name" value="DNA2/NAM7_AAA_11"/>
</dbReference>
<evidence type="ECO:0000313" key="23">
    <source>
        <dbReference type="EMBL" id="EDV38657.1"/>
    </source>
</evidence>
<keyword evidence="3 19" id="KW-0004">4Fe-4S</keyword>
<evidence type="ECO:0000256" key="14">
    <source>
        <dbReference type="ARBA" id="ARBA00023125"/>
    </source>
</evidence>
<protein>
    <recommendedName>
        <fullName evidence="19">DNA replication ATP-dependent helicase/nuclease</fullName>
        <ecNumber evidence="19">3.1.-.-</ecNumber>
        <ecNumber evidence="19">3.6.4.12</ecNumber>
    </recommendedName>
</protein>
<comment type="similarity">
    <text evidence="2 19">Belongs to the DNA2/NAM7 helicase family.</text>
</comment>
<dbReference type="PhylomeDB" id="B3M6K7"/>
<dbReference type="CDD" id="cd22318">
    <property type="entry name" value="DNA2_N-like"/>
    <property type="match status" value="1"/>
</dbReference>
<dbReference type="Pfam" id="PF13086">
    <property type="entry name" value="AAA_11"/>
    <property type="match status" value="2"/>
</dbReference>
<evidence type="ECO:0000256" key="17">
    <source>
        <dbReference type="ARBA" id="ARBA00023268"/>
    </source>
</evidence>
<accession>B3M6K7</accession>
<dbReference type="SUPFAM" id="SSF52540">
    <property type="entry name" value="P-loop containing nucleoside triphosphate hydrolases"/>
    <property type="match status" value="1"/>
</dbReference>
<keyword evidence="19" id="KW-0158">Chromosome</keyword>
<dbReference type="InterPro" id="IPR011604">
    <property type="entry name" value="PDDEXK-like_dom_sf"/>
</dbReference>
<dbReference type="Gene3D" id="3.40.50.300">
    <property type="entry name" value="P-loop containing nucleotide triphosphate hydrolases"/>
    <property type="match status" value="3"/>
</dbReference>
<evidence type="ECO:0000256" key="10">
    <source>
        <dbReference type="ARBA" id="ARBA00022806"/>
    </source>
</evidence>
<keyword evidence="7 19" id="KW-0547">Nucleotide-binding</keyword>
<evidence type="ECO:0000259" key="20">
    <source>
        <dbReference type="Pfam" id="PF08696"/>
    </source>
</evidence>
<evidence type="ECO:0000256" key="9">
    <source>
        <dbReference type="ARBA" id="ARBA00022801"/>
    </source>
</evidence>
<evidence type="ECO:0000256" key="12">
    <source>
        <dbReference type="ARBA" id="ARBA00023004"/>
    </source>
</evidence>
<dbReference type="GO" id="GO:0005634">
    <property type="term" value="C:nucleus"/>
    <property type="evidence" value="ECO:0007669"/>
    <property type="project" value="UniProtKB-SubCell"/>
</dbReference>
<feature type="domain" description="DNA2/NAM7 helicase helicase" evidence="21">
    <location>
        <begin position="737"/>
        <end position="804"/>
    </location>
</feature>
<keyword evidence="15 19" id="KW-0234">DNA repair</keyword>
<dbReference type="PANTHER" id="PTHR10887">
    <property type="entry name" value="DNA2/NAM7 HELICASE FAMILY"/>
    <property type="match status" value="1"/>
</dbReference>
<evidence type="ECO:0000256" key="5">
    <source>
        <dbReference type="ARBA" id="ARBA00022722"/>
    </source>
</evidence>
<dbReference type="InterPro" id="IPR014808">
    <property type="entry name" value="DNA_replication_fac_Dna2_N"/>
</dbReference>
<sequence>MATKRVLSPSKEENSNSHNCSLKKFKPLDEFTGLDNNDWDTSVFDFDLAVESALESVSEHCLDLSQWQRCQVEQVEWMPNSKEFKLLVKKCSRTDERPETALCHLQTPWTSMRLKVGDTVSLLAKWHSSLGAHLVNKDYGFCVAHPDLLISATTLTGSLFCRRKSVIQERFRGLDAGSSVMVIGTLVHELLQNVLVGKLSTKDDLQLALQKMLSSSSLVHLLYANNLSQAEVELQLRTFLDPISRFVSHYINGEAPDRFPSEAFQGRIQEIRDIEENLWVPQLGLKGKVDVSVRVKSPNQTEKTIPLELKTGRASFSMEHKGQLLLYELMHSVLGKDTQSGLLLYIREGLLREVPSSRNEQRDLVLLRNDLVYWLTREVSTGLENTDPLPQLQLPEPIYHHSACGNCAYNTICSSFAQSDNKLELNESHPIKKLMPQLLSHLLQRDHDYVHHWCSVLALEEQHNRQSNQFAPFWTEDARIRQKQGRAMGHLKLRSGQLVDMKGGRFKQSLELNEEADLSLDLRLSGFDLDEYVVVSSSSRLAVASGFIDLLEKRHLVLRLDRDLSKTYEGETFIVDKNESQNFSTFNYTNLGLLLSDEPRFQKLREIVVAKIPPTQSKILPALILTKGAKMLLALNKIQRAAALRALTTSSHLLIKGLPGTGKTQTLVSLVRVLHLLGKSVLITAHTHSAVDNLLLRLLPFNLPLMRLGSNSRIHPQLEEISEARLTQDCTSVEELAKVLEQPSIVGVTCLGTSHALFQRRNFDYCIVDEATQVLQPTVLRPLSFCSKFVLVGDPKQLPPVIRSSEARQRGAEETLFHRLDSQEATAVLSLQYRMNKTITRLANELTYAGQLQCASETVSGARLQLQPSIKAPKWVQKVLQTHLDQAVFFINTGDCLERCEKLINACMMTTSSFIDQKYEDQGEKPKNKCKKRVSKYANVCEAGVVMHLLRYLLKSGFDASQIGVIAPYRAQVELVKKLVSKLDPILECNTVDQYQGRDKDLIIYSCSKTGSRVLDMERSRESEILEDQRRLTVAITRAKCKLILMGDIKCLEQYGPFRELFKHIPERCRLKLQDGHYDFAWHQISEELDFI</sequence>
<evidence type="ECO:0000256" key="18">
    <source>
        <dbReference type="ARBA" id="ARBA00047995"/>
    </source>
</evidence>
<dbReference type="GO" id="GO:0005737">
    <property type="term" value="C:cytoplasm"/>
    <property type="evidence" value="ECO:0007669"/>
    <property type="project" value="TreeGrafter"/>
</dbReference>
<dbReference type="SMR" id="B3M6K7"/>
<dbReference type="InParanoid" id="B3M6K7"/>
<evidence type="ECO:0000256" key="4">
    <source>
        <dbReference type="ARBA" id="ARBA00022705"/>
    </source>
</evidence>
<evidence type="ECO:0000259" key="21">
    <source>
        <dbReference type="Pfam" id="PF13086"/>
    </source>
</evidence>
<evidence type="ECO:0000313" key="24">
    <source>
        <dbReference type="Proteomes" id="UP000007801"/>
    </source>
</evidence>
<dbReference type="Proteomes" id="UP000007801">
    <property type="component" value="Unassembled WGS sequence"/>
</dbReference>
<dbReference type="FunFam" id="3.40.50.300:FF:001170">
    <property type="entry name" value="DNA replication helicase Dna2"/>
    <property type="match status" value="1"/>
</dbReference>
<dbReference type="GO" id="GO:0016887">
    <property type="term" value="F:ATP hydrolysis activity"/>
    <property type="evidence" value="ECO:0007669"/>
    <property type="project" value="RHEA"/>
</dbReference>
<dbReference type="GO" id="GO:0006281">
    <property type="term" value="P:DNA repair"/>
    <property type="evidence" value="ECO:0007669"/>
    <property type="project" value="UniProtKB-KW"/>
</dbReference>
<keyword evidence="4 19" id="KW-0235">DNA replication</keyword>
<dbReference type="GO" id="GO:0005524">
    <property type="term" value="F:ATP binding"/>
    <property type="evidence" value="ECO:0007669"/>
    <property type="project" value="UniProtKB-UniRule"/>
</dbReference>
<evidence type="ECO:0000256" key="16">
    <source>
        <dbReference type="ARBA" id="ARBA00023242"/>
    </source>
</evidence>
<keyword evidence="11 19" id="KW-0067">ATP-binding</keyword>
<keyword evidence="6 19" id="KW-0479">Metal-binding</keyword>
<dbReference type="GO" id="GO:0003677">
    <property type="term" value="F:DNA binding"/>
    <property type="evidence" value="ECO:0007669"/>
    <property type="project" value="UniProtKB-UniRule"/>
</dbReference>
<evidence type="ECO:0000256" key="11">
    <source>
        <dbReference type="ARBA" id="ARBA00022840"/>
    </source>
</evidence>
<evidence type="ECO:0000256" key="1">
    <source>
        <dbReference type="ARBA" id="ARBA00001966"/>
    </source>
</evidence>
<dbReference type="OMA" id="NYCEAAI"/>
<dbReference type="GO" id="GO:0046872">
    <property type="term" value="F:metal ion binding"/>
    <property type="evidence" value="ECO:0007669"/>
    <property type="project" value="UniProtKB-UniRule"/>
</dbReference>
<keyword evidence="9 19" id="KW-0378">Hydrolase</keyword>
<dbReference type="GO" id="GO:0017116">
    <property type="term" value="F:single-stranded DNA helicase activity"/>
    <property type="evidence" value="ECO:0007669"/>
    <property type="project" value="UniProtKB-UniRule"/>
</dbReference>
<evidence type="ECO:0000256" key="6">
    <source>
        <dbReference type="ARBA" id="ARBA00022723"/>
    </source>
</evidence>
<dbReference type="GO" id="GO:0051539">
    <property type="term" value="F:4 iron, 4 sulfur cluster binding"/>
    <property type="evidence" value="ECO:0007669"/>
    <property type="project" value="UniProtKB-UniRule"/>
</dbReference>
<dbReference type="InterPro" id="IPR041679">
    <property type="entry name" value="DNA2/NAM7-like_C"/>
</dbReference>
<feature type="domain" description="DNA2/NAM7 helicase helicase" evidence="21">
    <location>
        <begin position="635"/>
        <end position="729"/>
    </location>
</feature>
<dbReference type="Pfam" id="PF08696">
    <property type="entry name" value="Dna2"/>
    <property type="match status" value="1"/>
</dbReference>
<dbReference type="Gene3D" id="3.90.320.10">
    <property type="match status" value="1"/>
</dbReference>
<organism evidence="23 24">
    <name type="scientific">Drosophila ananassae</name>
    <name type="common">Fruit fly</name>
    <dbReference type="NCBI Taxonomy" id="7217"/>
    <lineage>
        <taxon>Eukaryota</taxon>
        <taxon>Metazoa</taxon>
        <taxon>Ecdysozoa</taxon>
        <taxon>Arthropoda</taxon>
        <taxon>Hexapoda</taxon>
        <taxon>Insecta</taxon>
        <taxon>Pterygota</taxon>
        <taxon>Neoptera</taxon>
        <taxon>Endopterygota</taxon>
        <taxon>Diptera</taxon>
        <taxon>Brachycera</taxon>
        <taxon>Muscomorpha</taxon>
        <taxon>Ephydroidea</taxon>
        <taxon>Drosophilidae</taxon>
        <taxon>Drosophila</taxon>
        <taxon>Sophophora</taxon>
    </lineage>
</organism>
<comment type="subcellular location">
    <subcellularLocation>
        <location evidence="19">Nucleus</location>
    </subcellularLocation>
    <subcellularLocation>
        <location evidence="19">Chromosome</location>
    </subcellularLocation>
</comment>
<dbReference type="Pfam" id="PF13087">
    <property type="entry name" value="AAA_12"/>
    <property type="match status" value="1"/>
</dbReference>
<keyword evidence="13 19" id="KW-0411">Iron-sulfur</keyword>
<evidence type="ECO:0000256" key="3">
    <source>
        <dbReference type="ARBA" id="ARBA00022485"/>
    </source>
</evidence>